<feature type="transmembrane region" description="Helical" evidence="14">
    <location>
        <begin position="159"/>
        <end position="186"/>
    </location>
</feature>
<dbReference type="EMBL" id="CP028775">
    <property type="protein sequence ID" value="AWU77054.1"/>
    <property type="molecule type" value="Genomic_DNA"/>
</dbReference>
<comment type="similarity">
    <text evidence="13">Belongs to the glycosyltransferase ALG3 family.</text>
</comment>
<dbReference type="PANTHER" id="PTHR12646:SF0">
    <property type="entry name" value="DOL-P-MAN:MAN(5)GLCNAC(2)-PP-DOL ALPHA-1,3-MANNOSYLTRANSFERASE"/>
    <property type="match status" value="1"/>
</dbReference>
<dbReference type="AlphaFoldDB" id="A0A2U9R6T9"/>
<evidence type="ECO:0000256" key="4">
    <source>
        <dbReference type="ARBA" id="ARBA00015561"/>
    </source>
</evidence>
<feature type="transmembrane region" description="Helical" evidence="14">
    <location>
        <begin position="362"/>
        <end position="381"/>
    </location>
</feature>
<feature type="transmembrane region" description="Helical" evidence="14">
    <location>
        <begin position="450"/>
        <end position="467"/>
    </location>
</feature>
<dbReference type="Pfam" id="PF05208">
    <property type="entry name" value="ALG3"/>
    <property type="match status" value="1"/>
</dbReference>
<evidence type="ECO:0000256" key="12">
    <source>
        <dbReference type="ARBA" id="ARBA00049506"/>
    </source>
</evidence>
<dbReference type="GO" id="GO:0052925">
    <property type="term" value="F:dol-P-Man:Man(5)GlcNAc(2)-PP-Dol alpha-1,3-mannosyltransferase activity"/>
    <property type="evidence" value="ECO:0007669"/>
    <property type="project" value="UniProtKB-EC"/>
</dbReference>
<comment type="catalytic activity">
    <reaction evidence="12 14">
        <text>an alpha-D-Man-(1-&gt;2)-alpha-D-Man-(1-&gt;2)-alpha-D-Man-(1-&gt;3)-[alpha-D-Man-(1-&gt;6)]-beta-D-Man-(1-&gt;4)-beta-D-GlcNAc-(1-&gt;4)-alpha-D-GlcNAc-diphospho-di-trans,poly-cis-dolichol + a di-trans,poly-cis-dolichyl beta-D-mannosyl phosphate = an alpha-D-Man-(1-&gt;2)-alpha-D-Man-(1-&gt;2)-alpha-D-Man-(1-&gt;3)-[alpha-D-Man-(1-&gt;3)-alpha-D-Man-(1-&gt;6)]-beta-D-Man-(1-&gt;4)-beta-D-GlcNAc-(1-&gt;4)-alpha-D-GlcNAc-diphospho-di-trans,poly-cis-dolichol + a di-trans,poly-cis-dolichyl phosphate + H(+)</text>
        <dbReference type="Rhea" id="RHEA:29527"/>
        <dbReference type="Rhea" id="RHEA-COMP:19498"/>
        <dbReference type="Rhea" id="RHEA-COMP:19501"/>
        <dbReference type="Rhea" id="RHEA-COMP:19516"/>
        <dbReference type="Rhea" id="RHEA-COMP:19517"/>
        <dbReference type="ChEBI" id="CHEBI:15378"/>
        <dbReference type="ChEBI" id="CHEBI:57683"/>
        <dbReference type="ChEBI" id="CHEBI:58211"/>
        <dbReference type="ChEBI" id="CHEBI:132515"/>
        <dbReference type="ChEBI" id="CHEBI:132516"/>
        <dbReference type="EC" id="2.4.1.258"/>
    </reaction>
    <physiologicalReaction direction="left-to-right" evidence="12 14">
        <dbReference type="Rhea" id="RHEA:29528"/>
    </physiologicalReaction>
</comment>
<name>A0A2U9R6T9_PICKU</name>
<keyword evidence="9 14" id="KW-1133">Transmembrane helix</keyword>
<comment type="subcellular location">
    <subcellularLocation>
        <location evidence="1 14">Endoplasmic reticulum membrane</location>
        <topology evidence="1 14">Multi-pass membrane protein</topology>
    </subcellularLocation>
</comment>
<evidence type="ECO:0000256" key="7">
    <source>
        <dbReference type="ARBA" id="ARBA00022692"/>
    </source>
</evidence>
<dbReference type="RefSeq" id="XP_029322531.1">
    <property type="nucleotide sequence ID" value="XM_029466671.1"/>
</dbReference>
<feature type="transmembrane region" description="Helical" evidence="14">
    <location>
        <begin position="207"/>
        <end position="234"/>
    </location>
</feature>
<evidence type="ECO:0000256" key="1">
    <source>
        <dbReference type="ARBA" id="ARBA00004477"/>
    </source>
</evidence>
<dbReference type="PANTHER" id="PTHR12646">
    <property type="entry name" value="NOT56 - RELATED"/>
    <property type="match status" value="1"/>
</dbReference>
<gene>
    <name evidence="15" type="ORF">C5L36_0C09610</name>
</gene>
<dbReference type="OrthoDB" id="20028at2759"/>
<keyword evidence="7 14" id="KW-0812">Transmembrane</keyword>
<keyword evidence="8 14" id="KW-0256">Endoplasmic reticulum</keyword>
<evidence type="ECO:0000256" key="2">
    <source>
        <dbReference type="ARBA" id="ARBA00004922"/>
    </source>
</evidence>
<evidence type="ECO:0000313" key="15">
    <source>
        <dbReference type="EMBL" id="AWU77054.1"/>
    </source>
</evidence>
<evidence type="ECO:0000256" key="11">
    <source>
        <dbReference type="ARBA" id="ARBA00044743"/>
    </source>
</evidence>
<evidence type="ECO:0000256" key="10">
    <source>
        <dbReference type="ARBA" id="ARBA00023136"/>
    </source>
</evidence>
<dbReference type="VEuPathDB" id="FungiDB:C5L36_0C09610"/>
<feature type="transmembrane region" description="Helical" evidence="14">
    <location>
        <begin position="240"/>
        <end position="262"/>
    </location>
</feature>
<feature type="transmembrane region" description="Helical" evidence="14">
    <location>
        <begin position="34"/>
        <end position="54"/>
    </location>
</feature>
<evidence type="ECO:0000256" key="14">
    <source>
        <dbReference type="RuleBase" id="RU364047"/>
    </source>
</evidence>
<evidence type="ECO:0000313" key="16">
    <source>
        <dbReference type="Proteomes" id="UP000249293"/>
    </source>
</evidence>
<keyword evidence="5 14" id="KW-0328">Glycosyltransferase</keyword>
<dbReference type="EC" id="2.4.1.258" evidence="3 14"/>
<sequence>MAANKSVRKEMGFLMTTLRKVVGAVEMMLFDTRVVGPVSILILVFEAILLEVIIRRVPYTEIDYSTYMQQVTQIEQGELDYDLIGGDTGPIVYPGGYVFIYSWMKVLTGGMEELWKGQELFRVLYLLTMGLTLAVYLNIQEPYRVPPYVMYLLAISKRLHSIYVLRLFNDCFTTFFMVGVILLLQLSSRFKRRGETLNSDLLTLASIGCYALGVSIKMNALLYLPGLLLVVYFLNNENLMRSLGMLLFGCLQFCGINQMFLLNGSRIRASFLRNAFDFNRIFTYKWSVNWQFINEETFCSPRFHKLLLLLQLGLLTAFLIKQWLHPFITGKPLYQLLIRDGLWAPNRNTLNFNNQLVLGPNSSYHIAVIMMSCNIVGVLCARSLHYQFLSWYAYSVPILVYRGVTSLVYRFNRIDNFTVNYFTHHRATVNSNTNSNTNAAPTASRRRRQWAVALLVCAFCGAHELAWDMYPPAPLGSTVLVSGLSLIVVGNLFANPGATNIKERKSCSKSL</sequence>
<keyword evidence="6 14" id="KW-0808">Transferase</keyword>
<feature type="transmembrane region" description="Helical" evidence="14">
    <location>
        <begin position="473"/>
        <end position="494"/>
    </location>
</feature>
<evidence type="ECO:0000256" key="9">
    <source>
        <dbReference type="ARBA" id="ARBA00022989"/>
    </source>
</evidence>
<evidence type="ECO:0000256" key="8">
    <source>
        <dbReference type="ARBA" id="ARBA00022824"/>
    </source>
</evidence>
<dbReference type="InterPro" id="IPR007873">
    <property type="entry name" value="Glycosyltransferase_ALG3"/>
</dbReference>
<dbReference type="GO" id="GO:0005789">
    <property type="term" value="C:endoplasmic reticulum membrane"/>
    <property type="evidence" value="ECO:0007669"/>
    <property type="project" value="UniProtKB-SubCell"/>
</dbReference>
<evidence type="ECO:0000256" key="5">
    <source>
        <dbReference type="ARBA" id="ARBA00022676"/>
    </source>
</evidence>
<dbReference type="GeneID" id="40384849"/>
<protein>
    <recommendedName>
        <fullName evidence="4 14">Dol-P-Man:Man(5)GlcNAc(2)-PP-Dol alpha-1,3-mannosyltransferase</fullName>
        <ecNumber evidence="3 14">2.4.1.258</ecNumber>
    </recommendedName>
    <alternativeName>
        <fullName evidence="14">Dol-P-Man-dependent alpha(1-3)-mannosyltransferase</fullName>
    </alternativeName>
</protein>
<comment type="function">
    <text evidence="11 14">Dol-P-Man:Man(5)GlcNAc(2)-PP-Dol alpha-1,3-mannosyltransferase that operates in the biosynthetic pathway of dolichol-linked oligosaccharides, the glycan precursors employed in protein asparagine (N)-glycosylation. The assembly of dolichol-linked oligosaccharides begins on the cytosolic side of the endoplasmic reticulum membrane and finishes in its lumen. The sequential addition of sugars to dolichol pyrophosphate produces dolichol-linked oligosaccharides containing fourteen sugars, including two GlcNAcs, nine mannoses and three glucoses. Once assembled, the oligosaccharide is transferred from the lipid to nascent proteins by oligosaccharyltransferases. In the lumen of the endoplasmic reticulum, adds the first dolichyl beta-D-mannosyl phosphate derived mannose in an alpha-1,3 linkage to Man(5)GlcNAc(2)-PP-dolichol to produce Man(6)GlcNAc(2)-PP-dolichol.</text>
</comment>
<keyword evidence="16" id="KW-1185">Reference proteome</keyword>
<proteinExistence type="inferred from homology"/>
<dbReference type="UniPathway" id="UPA00378"/>
<accession>A0A2U9R6T9</accession>
<comment type="pathway">
    <text evidence="2 14">Protein modification; protein glycosylation.</text>
</comment>
<evidence type="ECO:0000256" key="3">
    <source>
        <dbReference type="ARBA" id="ARBA00011964"/>
    </source>
</evidence>
<keyword evidence="10 14" id="KW-0472">Membrane</keyword>
<evidence type="ECO:0000256" key="6">
    <source>
        <dbReference type="ARBA" id="ARBA00022679"/>
    </source>
</evidence>
<reference evidence="15 16" key="1">
    <citation type="submission" date="2018-06" db="EMBL/GenBank/DDBJ databases">
        <title>Population genomics shows no distinction between pathogenic Candida krusei and environmental Pichia kudriavzevii: One species, four names.</title>
        <authorList>
            <person name="Douglass A.P."/>
            <person name="Offei B."/>
            <person name="Braun-Galleani S."/>
            <person name="Coughlan A.Y."/>
            <person name="Martos A."/>
            <person name="Ortiz-Merino R.A."/>
            <person name="Byrne K.P."/>
            <person name="Wolfe K.H."/>
        </authorList>
    </citation>
    <scope>NUCLEOTIDE SEQUENCE [LARGE SCALE GENOMIC DNA]</scope>
    <source>
        <strain evidence="15 16">CBS573</strain>
    </source>
</reference>
<dbReference type="KEGG" id="pkz:C5L36_0C09610"/>
<organism evidence="15 16">
    <name type="scientific">Pichia kudriavzevii</name>
    <name type="common">Yeast</name>
    <name type="synonym">Issatchenkia orientalis</name>
    <dbReference type="NCBI Taxonomy" id="4909"/>
    <lineage>
        <taxon>Eukaryota</taxon>
        <taxon>Fungi</taxon>
        <taxon>Dikarya</taxon>
        <taxon>Ascomycota</taxon>
        <taxon>Saccharomycotina</taxon>
        <taxon>Pichiomycetes</taxon>
        <taxon>Pichiales</taxon>
        <taxon>Pichiaceae</taxon>
        <taxon>Pichia</taxon>
    </lineage>
</organism>
<feature type="transmembrane region" description="Helical" evidence="14">
    <location>
        <begin position="120"/>
        <end position="139"/>
    </location>
</feature>
<dbReference type="STRING" id="4909.A0A2U9R6T9"/>
<evidence type="ECO:0000256" key="13">
    <source>
        <dbReference type="ARBA" id="ARBA00093457"/>
    </source>
</evidence>
<dbReference type="Proteomes" id="UP000249293">
    <property type="component" value="Chromosome 3"/>
</dbReference>